<sequence length="115" mass="13014">MVSLPLGLAVDHVHEGLEEPGRRRSKTVAEQAKLALQALEAQAETPKKTAVDELKDLTLRAKCSSALRAWFRYFDKDQNYRIDVKEFDKGLKELKFGGGKEECLKLWQADGIRNV</sequence>
<evidence type="ECO:0000313" key="2">
    <source>
        <dbReference type="EMBL" id="CAI3997024.1"/>
    </source>
</evidence>
<accession>A0A9P1G119</accession>
<protein>
    <submittedName>
        <fullName evidence="4">Calcium-binding protein CML8</fullName>
    </submittedName>
</protein>
<dbReference type="GO" id="GO:0005509">
    <property type="term" value="F:calcium ion binding"/>
    <property type="evidence" value="ECO:0007669"/>
    <property type="project" value="InterPro"/>
</dbReference>
<evidence type="ECO:0000259" key="1">
    <source>
        <dbReference type="PROSITE" id="PS50222"/>
    </source>
</evidence>
<feature type="domain" description="EF-hand" evidence="1">
    <location>
        <begin position="62"/>
        <end position="97"/>
    </location>
</feature>
<dbReference type="Proteomes" id="UP001152797">
    <property type="component" value="Unassembled WGS sequence"/>
</dbReference>
<proteinExistence type="predicted"/>
<dbReference type="EMBL" id="CAMXCT030002280">
    <property type="protein sequence ID" value="CAL4784336.1"/>
    <property type="molecule type" value="Genomic_DNA"/>
</dbReference>
<evidence type="ECO:0000313" key="5">
    <source>
        <dbReference type="Proteomes" id="UP001152797"/>
    </source>
</evidence>
<dbReference type="InterPro" id="IPR002048">
    <property type="entry name" value="EF_hand_dom"/>
</dbReference>
<dbReference type="SUPFAM" id="SSF47473">
    <property type="entry name" value="EF-hand"/>
    <property type="match status" value="1"/>
</dbReference>
<dbReference type="EMBL" id="CAMXCT020002280">
    <property type="protein sequence ID" value="CAL1150399.1"/>
    <property type="molecule type" value="Genomic_DNA"/>
</dbReference>
<comment type="caution">
    <text evidence="2">The sequence shown here is derived from an EMBL/GenBank/DDBJ whole genome shotgun (WGS) entry which is preliminary data.</text>
</comment>
<dbReference type="PROSITE" id="PS50222">
    <property type="entry name" value="EF_HAND_2"/>
    <property type="match status" value="1"/>
</dbReference>
<dbReference type="EMBL" id="CAMXCT010002280">
    <property type="protein sequence ID" value="CAI3997024.1"/>
    <property type="molecule type" value="Genomic_DNA"/>
</dbReference>
<dbReference type="Gene3D" id="1.10.238.10">
    <property type="entry name" value="EF-hand"/>
    <property type="match status" value="1"/>
</dbReference>
<organism evidence="2">
    <name type="scientific">Cladocopium goreaui</name>
    <dbReference type="NCBI Taxonomy" id="2562237"/>
    <lineage>
        <taxon>Eukaryota</taxon>
        <taxon>Sar</taxon>
        <taxon>Alveolata</taxon>
        <taxon>Dinophyceae</taxon>
        <taxon>Suessiales</taxon>
        <taxon>Symbiodiniaceae</taxon>
        <taxon>Cladocopium</taxon>
    </lineage>
</organism>
<dbReference type="InterPro" id="IPR011992">
    <property type="entry name" value="EF-hand-dom_pair"/>
</dbReference>
<keyword evidence="5" id="KW-1185">Reference proteome</keyword>
<evidence type="ECO:0000313" key="4">
    <source>
        <dbReference type="EMBL" id="CAL4784336.1"/>
    </source>
</evidence>
<name>A0A9P1G119_9DINO</name>
<reference evidence="3" key="2">
    <citation type="submission" date="2024-04" db="EMBL/GenBank/DDBJ databases">
        <authorList>
            <person name="Chen Y."/>
            <person name="Shah S."/>
            <person name="Dougan E. K."/>
            <person name="Thang M."/>
            <person name="Chan C."/>
        </authorList>
    </citation>
    <scope>NUCLEOTIDE SEQUENCE [LARGE SCALE GENOMIC DNA]</scope>
</reference>
<reference evidence="2" key="1">
    <citation type="submission" date="2022-10" db="EMBL/GenBank/DDBJ databases">
        <authorList>
            <person name="Chen Y."/>
            <person name="Dougan E. K."/>
            <person name="Chan C."/>
            <person name="Rhodes N."/>
            <person name="Thang M."/>
        </authorList>
    </citation>
    <scope>NUCLEOTIDE SEQUENCE</scope>
</reference>
<dbReference type="AlphaFoldDB" id="A0A9P1G119"/>
<gene>
    <name evidence="2" type="ORF">C1SCF055_LOCUS23450</name>
</gene>
<evidence type="ECO:0000313" key="3">
    <source>
        <dbReference type="EMBL" id="CAL1150399.1"/>
    </source>
</evidence>